<dbReference type="Proteomes" id="UP001642487">
    <property type="component" value="Chromosome 2"/>
</dbReference>
<gene>
    <name evidence="2" type="ORF">CITCOLO1_LOCUS7138</name>
</gene>
<evidence type="ECO:0000256" key="1">
    <source>
        <dbReference type="SAM" id="Phobius"/>
    </source>
</evidence>
<dbReference type="EMBL" id="OZ021736">
    <property type="protein sequence ID" value="CAK9315352.1"/>
    <property type="molecule type" value="Genomic_DNA"/>
</dbReference>
<accession>A0ABP0Y9G0</accession>
<keyword evidence="3" id="KW-1185">Reference proteome</keyword>
<sequence length="237" mass="26635">MGAALQTKPTTTLAAYLDLQDYETPSISNCRCSTNSGRDCSASSLPPKRNLSRTARAIMFGRLLIKRVRERKSHHQQKSDGWMRSLSLDSGSLPVKEERESEKRELGGIYQENRDIQLVSLCPLSTGSPQSFPISISESKISNKKTSGNEGIGVKQRDIDQRRRSCYALNSGVRLLVVSLGVTVMQGRVIAIVITSIWVYFFGWMQKGDRCLKKKETKFIETEVKGTLRSEFHNRMA</sequence>
<dbReference type="PANTHER" id="PTHR34379">
    <property type="entry name" value="OS07G0553800 PROTEIN"/>
    <property type="match status" value="1"/>
</dbReference>
<dbReference type="InterPro" id="IPR040411">
    <property type="entry name" value="At5g23160-like"/>
</dbReference>
<feature type="transmembrane region" description="Helical" evidence="1">
    <location>
        <begin position="189"/>
        <end position="205"/>
    </location>
</feature>
<protein>
    <recommendedName>
        <fullName evidence="4">Transmembrane protein</fullName>
    </recommendedName>
</protein>
<keyword evidence="1" id="KW-1133">Transmembrane helix</keyword>
<organism evidence="2 3">
    <name type="scientific">Citrullus colocynthis</name>
    <name type="common">colocynth</name>
    <dbReference type="NCBI Taxonomy" id="252529"/>
    <lineage>
        <taxon>Eukaryota</taxon>
        <taxon>Viridiplantae</taxon>
        <taxon>Streptophyta</taxon>
        <taxon>Embryophyta</taxon>
        <taxon>Tracheophyta</taxon>
        <taxon>Spermatophyta</taxon>
        <taxon>Magnoliopsida</taxon>
        <taxon>eudicotyledons</taxon>
        <taxon>Gunneridae</taxon>
        <taxon>Pentapetalae</taxon>
        <taxon>rosids</taxon>
        <taxon>fabids</taxon>
        <taxon>Cucurbitales</taxon>
        <taxon>Cucurbitaceae</taxon>
        <taxon>Benincaseae</taxon>
        <taxon>Citrullus</taxon>
    </lineage>
</organism>
<keyword evidence="1" id="KW-0812">Transmembrane</keyword>
<evidence type="ECO:0008006" key="4">
    <source>
        <dbReference type="Google" id="ProtNLM"/>
    </source>
</evidence>
<keyword evidence="1" id="KW-0472">Membrane</keyword>
<evidence type="ECO:0000313" key="2">
    <source>
        <dbReference type="EMBL" id="CAK9315352.1"/>
    </source>
</evidence>
<reference evidence="2 3" key="1">
    <citation type="submission" date="2024-03" db="EMBL/GenBank/DDBJ databases">
        <authorList>
            <person name="Gkanogiannis A."/>
            <person name="Becerra Lopez-Lavalle L."/>
        </authorList>
    </citation>
    <scope>NUCLEOTIDE SEQUENCE [LARGE SCALE GENOMIC DNA]</scope>
</reference>
<proteinExistence type="predicted"/>
<evidence type="ECO:0000313" key="3">
    <source>
        <dbReference type="Proteomes" id="UP001642487"/>
    </source>
</evidence>
<name>A0ABP0Y9G0_9ROSI</name>
<dbReference type="PANTHER" id="PTHR34379:SF15">
    <property type="entry name" value="PROTEIN, PUTATIVE-RELATED"/>
    <property type="match status" value="1"/>
</dbReference>